<accession>A0A821NZ68</accession>
<name>A0A821NZ68_9NEOP</name>
<feature type="compositionally biased region" description="Polar residues" evidence="1">
    <location>
        <begin position="88"/>
        <end position="99"/>
    </location>
</feature>
<sequence>MTRRIGYAKNRSLERTSAPARVLEWKTGFEVHVGLLTPDQLNVSLALSRLANSTKRRDVRHASAALSYVCCTENSFPLSVPCTPPLPRSQNFSNQTTPSMDDRKPPRRAWP</sequence>
<evidence type="ECO:0000313" key="2">
    <source>
        <dbReference type="EMBL" id="CAF4797703.1"/>
    </source>
</evidence>
<organism evidence="2 3">
    <name type="scientific">Pieris macdunnoughi</name>
    <dbReference type="NCBI Taxonomy" id="345717"/>
    <lineage>
        <taxon>Eukaryota</taxon>
        <taxon>Metazoa</taxon>
        <taxon>Ecdysozoa</taxon>
        <taxon>Arthropoda</taxon>
        <taxon>Hexapoda</taxon>
        <taxon>Insecta</taxon>
        <taxon>Pterygota</taxon>
        <taxon>Neoptera</taxon>
        <taxon>Endopterygota</taxon>
        <taxon>Lepidoptera</taxon>
        <taxon>Glossata</taxon>
        <taxon>Ditrysia</taxon>
        <taxon>Papilionoidea</taxon>
        <taxon>Pieridae</taxon>
        <taxon>Pierinae</taxon>
        <taxon>Pieris</taxon>
    </lineage>
</organism>
<evidence type="ECO:0000256" key="1">
    <source>
        <dbReference type="SAM" id="MobiDB-lite"/>
    </source>
</evidence>
<dbReference type="EMBL" id="CAJOBZ010000005">
    <property type="protein sequence ID" value="CAF4797703.1"/>
    <property type="molecule type" value="Genomic_DNA"/>
</dbReference>
<keyword evidence="3" id="KW-1185">Reference proteome</keyword>
<gene>
    <name evidence="2" type="ORF">PMACD_LOCUS3258</name>
</gene>
<feature type="region of interest" description="Disordered" evidence="1">
    <location>
        <begin position="81"/>
        <end position="111"/>
    </location>
</feature>
<evidence type="ECO:0000313" key="3">
    <source>
        <dbReference type="Proteomes" id="UP000663880"/>
    </source>
</evidence>
<comment type="caution">
    <text evidence="2">The sequence shown here is derived from an EMBL/GenBank/DDBJ whole genome shotgun (WGS) entry which is preliminary data.</text>
</comment>
<reference evidence="2" key="1">
    <citation type="submission" date="2021-02" db="EMBL/GenBank/DDBJ databases">
        <authorList>
            <person name="Steward A R."/>
        </authorList>
    </citation>
    <scope>NUCLEOTIDE SEQUENCE</scope>
</reference>
<protein>
    <submittedName>
        <fullName evidence="2">Uncharacterized protein</fullName>
    </submittedName>
</protein>
<dbReference type="AlphaFoldDB" id="A0A821NZ68"/>
<proteinExistence type="predicted"/>
<dbReference type="Proteomes" id="UP000663880">
    <property type="component" value="Unassembled WGS sequence"/>
</dbReference>